<evidence type="ECO:0000256" key="1">
    <source>
        <dbReference type="ARBA" id="ARBA00023015"/>
    </source>
</evidence>
<evidence type="ECO:0000256" key="3">
    <source>
        <dbReference type="ARBA" id="ARBA00023163"/>
    </source>
</evidence>
<dbReference type="EMBL" id="QLII01000001">
    <property type="protein sequence ID" value="RAI78523.1"/>
    <property type="molecule type" value="Genomic_DNA"/>
</dbReference>
<dbReference type="OrthoDB" id="594604at2"/>
<dbReference type="PANTHER" id="PTHR30055:SF212">
    <property type="entry name" value="TETR-FAMILY FAMILY TRANSCRIPTIONAL REGULATOR"/>
    <property type="match status" value="1"/>
</dbReference>
<evidence type="ECO:0000259" key="5">
    <source>
        <dbReference type="PROSITE" id="PS50977"/>
    </source>
</evidence>
<keyword evidence="1" id="KW-0805">Transcription regulation</keyword>
<name>A0A327NVA1_9BACT</name>
<accession>A0A327NVA1</accession>
<dbReference type="Gene3D" id="1.10.357.10">
    <property type="entry name" value="Tetracycline Repressor, domain 2"/>
    <property type="match status" value="1"/>
</dbReference>
<protein>
    <submittedName>
        <fullName evidence="6">TetR family transcriptional regulator</fullName>
    </submittedName>
</protein>
<keyword evidence="3" id="KW-0804">Transcription</keyword>
<dbReference type="AlphaFoldDB" id="A0A327NVA1"/>
<dbReference type="GO" id="GO:0003700">
    <property type="term" value="F:DNA-binding transcription factor activity"/>
    <property type="evidence" value="ECO:0007669"/>
    <property type="project" value="TreeGrafter"/>
</dbReference>
<evidence type="ECO:0000313" key="7">
    <source>
        <dbReference type="Proteomes" id="UP000249016"/>
    </source>
</evidence>
<dbReference type="InterPro" id="IPR050109">
    <property type="entry name" value="HTH-type_TetR-like_transc_reg"/>
</dbReference>
<evidence type="ECO:0000256" key="2">
    <source>
        <dbReference type="ARBA" id="ARBA00023125"/>
    </source>
</evidence>
<dbReference type="InterPro" id="IPR009057">
    <property type="entry name" value="Homeodomain-like_sf"/>
</dbReference>
<feature type="DNA-binding region" description="H-T-H motif" evidence="4">
    <location>
        <begin position="35"/>
        <end position="54"/>
    </location>
</feature>
<dbReference type="RefSeq" id="WP_111350420.1">
    <property type="nucleotide sequence ID" value="NZ_QLII01000001.1"/>
</dbReference>
<dbReference type="PRINTS" id="PR00455">
    <property type="entry name" value="HTHTETR"/>
</dbReference>
<evidence type="ECO:0000313" key="6">
    <source>
        <dbReference type="EMBL" id="RAI78523.1"/>
    </source>
</evidence>
<dbReference type="PROSITE" id="PS50977">
    <property type="entry name" value="HTH_TETR_2"/>
    <property type="match status" value="1"/>
</dbReference>
<dbReference type="GO" id="GO:0000976">
    <property type="term" value="F:transcription cis-regulatory region binding"/>
    <property type="evidence" value="ECO:0007669"/>
    <property type="project" value="TreeGrafter"/>
</dbReference>
<gene>
    <name evidence="6" type="ORF">HMF3257_20050</name>
</gene>
<dbReference type="SUPFAM" id="SSF46689">
    <property type="entry name" value="Homeodomain-like"/>
    <property type="match status" value="1"/>
</dbReference>
<keyword evidence="2 4" id="KW-0238">DNA-binding</keyword>
<reference evidence="6 7" key="1">
    <citation type="submission" date="2018-06" db="EMBL/GenBank/DDBJ databases">
        <title>Spirosoma sp. HMF3257 Genome sequencing and assembly.</title>
        <authorList>
            <person name="Kang H."/>
            <person name="Cha I."/>
            <person name="Kim H."/>
            <person name="Kang J."/>
            <person name="Joh K."/>
        </authorList>
    </citation>
    <scope>NUCLEOTIDE SEQUENCE [LARGE SCALE GENOMIC DNA]</scope>
    <source>
        <strain evidence="6 7">HMF3257</strain>
    </source>
</reference>
<evidence type="ECO:0000256" key="4">
    <source>
        <dbReference type="PROSITE-ProRule" id="PRU00335"/>
    </source>
</evidence>
<feature type="domain" description="HTH tetR-type" evidence="5">
    <location>
        <begin position="12"/>
        <end position="72"/>
    </location>
</feature>
<dbReference type="SUPFAM" id="SSF48498">
    <property type="entry name" value="Tetracyclin repressor-like, C-terminal domain"/>
    <property type="match status" value="1"/>
</dbReference>
<dbReference type="PANTHER" id="PTHR30055">
    <property type="entry name" value="HTH-TYPE TRANSCRIPTIONAL REGULATOR RUTR"/>
    <property type="match status" value="1"/>
</dbReference>
<dbReference type="InterPro" id="IPR001647">
    <property type="entry name" value="HTH_TetR"/>
</dbReference>
<organism evidence="6 7">
    <name type="scientific">Spirosoma telluris</name>
    <dbReference type="NCBI Taxonomy" id="2183553"/>
    <lineage>
        <taxon>Bacteria</taxon>
        <taxon>Pseudomonadati</taxon>
        <taxon>Bacteroidota</taxon>
        <taxon>Cytophagia</taxon>
        <taxon>Cytophagales</taxon>
        <taxon>Cytophagaceae</taxon>
        <taxon>Spirosoma</taxon>
    </lineage>
</organism>
<sequence length="203" mass="23831">MGIVERKEREREEMRQLILDGAQKLFLANGFEKVSIRNIADEIEYSPATIYLYFKDKNELLFGLHQRGFIKMVGEFQPLQFLTDPFEKLVEMGRSYIRFAVENPELFDLMFIMNAPMDKLDKEDWVEGDQAFGLLMQVVQECMDAGIFQKHNVQSTAMMIWSSIHGYTALFLRKRLGMFPECDRQPIMDEAFNLFCETLRRGL</sequence>
<keyword evidence="7" id="KW-1185">Reference proteome</keyword>
<dbReference type="Pfam" id="PF13305">
    <property type="entry name" value="TetR_C_33"/>
    <property type="match status" value="1"/>
</dbReference>
<proteinExistence type="predicted"/>
<dbReference type="Proteomes" id="UP000249016">
    <property type="component" value="Unassembled WGS sequence"/>
</dbReference>
<dbReference type="Pfam" id="PF00440">
    <property type="entry name" value="TetR_N"/>
    <property type="match status" value="1"/>
</dbReference>
<dbReference type="InterPro" id="IPR036271">
    <property type="entry name" value="Tet_transcr_reg_TetR-rel_C_sf"/>
</dbReference>
<comment type="caution">
    <text evidence="6">The sequence shown here is derived from an EMBL/GenBank/DDBJ whole genome shotgun (WGS) entry which is preliminary data.</text>
</comment>
<dbReference type="InterPro" id="IPR025996">
    <property type="entry name" value="MT1864/Rv1816-like_C"/>
</dbReference>